<evidence type="ECO:0000256" key="2">
    <source>
        <dbReference type="ARBA" id="ARBA00022679"/>
    </source>
</evidence>
<dbReference type="Gene3D" id="3.40.50.2000">
    <property type="entry name" value="Glycogen Phosphorylase B"/>
    <property type="match status" value="2"/>
</dbReference>
<accession>A0A1I6E2V6</accession>
<dbReference type="InterPro" id="IPR001296">
    <property type="entry name" value="Glyco_trans_1"/>
</dbReference>
<dbReference type="STRING" id="39060.SAMN05660706_12444"/>
<feature type="domain" description="Glycosyl transferase family 1" evidence="3">
    <location>
        <begin position="193"/>
        <end position="359"/>
    </location>
</feature>
<gene>
    <name evidence="5" type="ORF">SAMN05660706_12444</name>
</gene>
<dbReference type="Pfam" id="PF00534">
    <property type="entry name" value="Glycos_transf_1"/>
    <property type="match status" value="1"/>
</dbReference>
<evidence type="ECO:0000313" key="6">
    <source>
        <dbReference type="Proteomes" id="UP000199584"/>
    </source>
</evidence>
<dbReference type="AlphaFoldDB" id="A0A1I6E2V6"/>
<dbReference type="InterPro" id="IPR028098">
    <property type="entry name" value="Glyco_trans_4-like_N"/>
</dbReference>
<sequence>MLQVAMFVINNFTNDARVHREAATLADSGYRVTVIALKDGNTPAEETVDNFYVRRINLLTRSLPRVPGFQIFKYLEFIICSVFLAVRIRADICHGHDLNALVPAFVAARVLKAYLIYDTHELATGQNTQRRRIWGEMSLWHYMERWLIKRVHLVLTVSPGIADELAGMYGIDRPQVIMNCPPYENVTRNNLLREFFNFNKKDVIVIYHGVFGPNRGIEVLVESFVHIPKGYKLVLMGPDNSFKGFIKNTVRNLNLLDRVFFHPAVPVKDVVKYVASADVGTFLSNPQIKSQQLGLPNKLFECMAAGTPIVVGTICRELVLQLGVGVACDQNSPVSLAEAIQRLTTDSNLYHRVQQSAREYARSEYNWQAQGRKLRALYEMLQHESRRPGIS</sequence>
<dbReference type="GO" id="GO:0016757">
    <property type="term" value="F:glycosyltransferase activity"/>
    <property type="evidence" value="ECO:0007669"/>
    <property type="project" value="UniProtKB-KW"/>
</dbReference>
<proteinExistence type="predicted"/>
<name>A0A1I6E2V6_9FIRM</name>
<feature type="domain" description="Glycosyltransferase subfamily 4-like N-terminal" evidence="4">
    <location>
        <begin position="17"/>
        <end position="177"/>
    </location>
</feature>
<reference evidence="6" key="1">
    <citation type="submission" date="2016-10" db="EMBL/GenBank/DDBJ databases">
        <authorList>
            <person name="Varghese N."/>
            <person name="Submissions S."/>
        </authorList>
    </citation>
    <scope>NUCLEOTIDE SEQUENCE [LARGE SCALE GENOMIC DNA]</scope>
    <source>
        <strain evidence="6">DSM 3669</strain>
    </source>
</reference>
<dbReference type="Proteomes" id="UP000199584">
    <property type="component" value="Unassembled WGS sequence"/>
</dbReference>
<dbReference type="CDD" id="cd03794">
    <property type="entry name" value="GT4_WbuB-like"/>
    <property type="match status" value="1"/>
</dbReference>
<evidence type="ECO:0000259" key="3">
    <source>
        <dbReference type="Pfam" id="PF00534"/>
    </source>
</evidence>
<dbReference type="PANTHER" id="PTHR12526:SF629">
    <property type="entry name" value="TEICHURONIC ACID BIOSYNTHESIS GLYCOSYLTRANSFERASE TUAH-RELATED"/>
    <property type="match status" value="1"/>
</dbReference>
<keyword evidence="1" id="KW-0328">Glycosyltransferase</keyword>
<evidence type="ECO:0000259" key="4">
    <source>
        <dbReference type="Pfam" id="PF13579"/>
    </source>
</evidence>
<protein>
    <submittedName>
        <fullName evidence="5">Glycosyltransferase involved in cell wall bisynthesis</fullName>
    </submittedName>
</protein>
<keyword evidence="6" id="KW-1185">Reference proteome</keyword>
<dbReference type="PANTHER" id="PTHR12526">
    <property type="entry name" value="GLYCOSYLTRANSFERASE"/>
    <property type="match status" value="1"/>
</dbReference>
<evidence type="ECO:0000256" key="1">
    <source>
        <dbReference type="ARBA" id="ARBA00022676"/>
    </source>
</evidence>
<dbReference type="Pfam" id="PF13579">
    <property type="entry name" value="Glyco_trans_4_4"/>
    <property type="match status" value="1"/>
</dbReference>
<dbReference type="EMBL" id="FOYM01000024">
    <property type="protein sequence ID" value="SFR12104.1"/>
    <property type="molecule type" value="Genomic_DNA"/>
</dbReference>
<evidence type="ECO:0000313" key="5">
    <source>
        <dbReference type="EMBL" id="SFR12104.1"/>
    </source>
</evidence>
<organism evidence="5 6">
    <name type="scientific">Desulfoscipio geothermicus DSM 3669</name>
    <dbReference type="NCBI Taxonomy" id="1121426"/>
    <lineage>
        <taxon>Bacteria</taxon>
        <taxon>Bacillati</taxon>
        <taxon>Bacillota</taxon>
        <taxon>Clostridia</taxon>
        <taxon>Eubacteriales</taxon>
        <taxon>Desulfallaceae</taxon>
        <taxon>Desulfoscipio</taxon>
    </lineage>
</organism>
<keyword evidence="2 5" id="KW-0808">Transferase</keyword>
<dbReference type="SUPFAM" id="SSF53756">
    <property type="entry name" value="UDP-Glycosyltransferase/glycogen phosphorylase"/>
    <property type="match status" value="1"/>
</dbReference>